<name>A0AAW2FUQ1_9HYME</name>
<proteinExistence type="predicted"/>
<reference evidence="1 2" key="1">
    <citation type="submission" date="2023-03" db="EMBL/GenBank/DDBJ databases">
        <title>High recombination rates correlate with genetic variation in Cardiocondyla obscurior ants.</title>
        <authorList>
            <person name="Errbii M."/>
        </authorList>
    </citation>
    <scope>NUCLEOTIDE SEQUENCE [LARGE SCALE GENOMIC DNA]</scope>
    <source>
        <strain evidence="1">Alpha-2009</strain>
        <tissue evidence="1">Whole body</tissue>
    </source>
</reference>
<dbReference type="AlphaFoldDB" id="A0AAW2FUQ1"/>
<comment type="caution">
    <text evidence="1">The sequence shown here is derived from an EMBL/GenBank/DDBJ whole genome shotgun (WGS) entry which is preliminary data.</text>
</comment>
<gene>
    <name evidence="1" type="ORF">PUN28_009476</name>
</gene>
<dbReference type="EMBL" id="JADYXP020000008">
    <property type="protein sequence ID" value="KAL0118864.1"/>
    <property type="molecule type" value="Genomic_DNA"/>
</dbReference>
<organism evidence="1 2">
    <name type="scientific">Cardiocondyla obscurior</name>
    <dbReference type="NCBI Taxonomy" id="286306"/>
    <lineage>
        <taxon>Eukaryota</taxon>
        <taxon>Metazoa</taxon>
        <taxon>Ecdysozoa</taxon>
        <taxon>Arthropoda</taxon>
        <taxon>Hexapoda</taxon>
        <taxon>Insecta</taxon>
        <taxon>Pterygota</taxon>
        <taxon>Neoptera</taxon>
        <taxon>Endopterygota</taxon>
        <taxon>Hymenoptera</taxon>
        <taxon>Apocrita</taxon>
        <taxon>Aculeata</taxon>
        <taxon>Formicoidea</taxon>
        <taxon>Formicidae</taxon>
        <taxon>Myrmicinae</taxon>
        <taxon>Cardiocondyla</taxon>
    </lineage>
</organism>
<accession>A0AAW2FUQ1</accession>
<sequence>MLRVRTPSPEGYPGPRKLSLRRRTPRVFFFRLSLSSETLRDLMLRNRHVLYIRRSLATRAPKTRRVNDELTKMVAAVIRHLSVNAEEQIRNARRATHETPGLSLT</sequence>
<dbReference type="Proteomes" id="UP001430953">
    <property type="component" value="Unassembled WGS sequence"/>
</dbReference>
<evidence type="ECO:0000313" key="1">
    <source>
        <dbReference type="EMBL" id="KAL0118864.1"/>
    </source>
</evidence>
<evidence type="ECO:0000313" key="2">
    <source>
        <dbReference type="Proteomes" id="UP001430953"/>
    </source>
</evidence>
<protein>
    <submittedName>
        <fullName evidence="1">Uncharacterized protein</fullName>
    </submittedName>
</protein>
<keyword evidence="2" id="KW-1185">Reference proteome</keyword>